<dbReference type="Gene3D" id="3.40.50.1100">
    <property type="match status" value="2"/>
</dbReference>
<dbReference type="OrthoDB" id="9801249at2"/>
<dbReference type="EMBL" id="QASN01000022">
    <property type="protein sequence ID" value="PTU72742.1"/>
    <property type="molecule type" value="Genomic_DNA"/>
</dbReference>
<gene>
    <name evidence="6" type="ORF">DBO85_18485</name>
</gene>
<evidence type="ECO:0000256" key="3">
    <source>
        <dbReference type="ARBA" id="ARBA00022898"/>
    </source>
</evidence>
<dbReference type="SUPFAM" id="SSF53686">
    <property type="entry name" value="Tryptophan synthase beta subunit-like PLP-dependent enzymes"/>
    <property type="match status" value="1"/>
</dbReference>
<dbReference type="Proteomes" id="UP000244064">
    <property type="component" value="Unassembled WGS sequence"/>
</dbReference>
<dbReference type="InterPro" id="IPR027278">
    <property type="entry name" value="ACCD_DCysDesulf"/>
</dbReference>
<evidence type="ECO:0000313" key="7">
    <source>
        <dbReference type="Proteomes" id="UP000244064"/>
    </source>
</evidence>
<sequence>MSGNVARLPRAPLQRLQLDWLQGTAVELAILRLDLIDPLLGGNKWFKLSGHLQQARLAGADCLASLGGAHSNHLHALAATARHCGFSSLGLLRGHPQDTPTVRDLQAFGMQLHWLGYGGYRERHREDFWDAWRARHPRLYCIDEGGAGLLGARGCEVLVEQARGQLQDVGWGGYDGWWLAAGTGTTLAGLVLGENGQHPVHGATAVPSGHGVERRVAEILREAGCADAGYRLLDGSRGAFGKVDAELAGFIRQCEHNGVPLLDPLYTAKALMALRYQVLGGYFAPGTRLIFVHSGGLQGRRAMEPRLEALAGPVDSFDIQPAEQALHE</sequence>
<name>A0A2T5P4T2_9PSED</name>
<reference evidence="6 7" key="1">
    <citation type="submission" date="2018-04" db="EMBL/GenBank/DDBJ databases">
        <title>Pseudomonas sp. nov., isolated from mangrove soil.</title>
        <authorList>
            <person name="Chen C."/>
        </authorList>
    </citation>
    <scope>NUCLEOTIDE SEQUENCE [LARGE SCALE GENOMIC DNA]</scope>
    <source>
        <strain evidence="6 7">TC-11</strain>
    </source>
</reference>
<dbReference type="AlphaFoldDB" id="A0A2T5P4T2"/>
<evidence type="ECO:0000256" key="2">
    <source>
        <dbReference type="ARBA" id="ARBA00008639"/>
    </source>
</evidence>
<comment type="caution">
    <text evidence="6">The sequence shown here is derived from an EMBL/GenBank/DDBJ whole genome shotgun (WGS) entry which is preliminary data.</text>
</comment>
<keyword evidence="3 5" id="KW-0663">Pyridoxal phosphate</keyword>
<dbReference type="InterPro" id="IPR036052">
    <property type="entry name" value="TrpB-like_PALP_sf"/>
</dbReference>
<dbReference type="GO" id="GO:0019148">
    <property type="term" value="F:D-cysteine desulfhydrase activity"/>
    <property type="evidence" value="ECO:0007669"/>
    <property type="project" value="TreeGrafter"/>
</dbReference>
<evidence type="ECO:0000256" key="5">
    <source>
        <dbReference type="PIRSR" id="PIRSR006278-2"/>
    </source>
</evidence>
<feature type="modified residue" description="N6-(pyridoxal phosphate)lysine" evidence="5">
    <location>
        <position position="44"/>
    </location>
</feature>
<dbReference type="PANTHER" id="PTHR43780">
    <property type="entry name" value="1-AMINOCYCLOPROPANE-1-CARBOXYLATE DEAMINASE-RELATED"/>
    <property type="match status" value="1"/>
</dbReference>
<dbReference type="RefSeq" id="WP_108109224.1">
    <property type="nucleotide sequence ID" value="NZ_QASN01000022.1"/>
</dbReference>
<evidence type="ECO:0000313" key="6">
    <source>
        <dbReference type="EMBL" id="PTU72742.1"/>
    </source>
</evidence>
<proteinExistence type="inferred from homology"/>
<evidence type="ECO:0000256" key="1">
    <source>
        <dbReference type="ARBA" id="ARBA00001933"/>
    </source>
</evidence>
<dbReference type="PIRSF" id="PIRSF006278">
    <property type="entry name" value="ACCD_DCysDesulf"/>
    <property type="match status" value="1"/>
</dbReference>
<feature type="active site" description="Nucleophile" evidence="4">
    <location>
        <position position="71"/>
    </location>
</feature>
<dbReference type="PANTHER" id="PTHR43780:SF2">
    <property type="entry name" value="1-AMINOCYCLOPROPANE-1-CARBOXYLATE DEAMINASE-RELATED"/>
    <property type="match status" value="1"/>
</dbReference>
<evidence type="ECO:0000256" key="4">
    <source>
        <dbReference type="PIRSR" id="PIRSR006278-1"/>
    </source>
</evidence>
<accession>A0A2T5P4T2</accession>
<organism evidence="6 7">
    <name type="scientific">Pseudomonas mangrovi</name>
    <dbReference type="NCBI Taxonomy" id="2161748"/>
    <lineage>
        <taxon>Bacteria</taxon>
        <taxon>Pseudomonadati</taxon>
        <taxon>Pseudomonadota</taxon>
        <taxon>Gammaproteobacteria</taxon>
        <taxon>Pseudomonadales</taxon>
        <taxon>Pseudomonadaceae</taxon>
        <taxon>Pseudomonas</taxon>
    </lineage>
</organism>
<protein>
    <submittedName>
        <fullName evidence="6">1-aminocyclopropane-1-carboxylate deaminase</fullName>
    </submittedName>
</protein>
<comment type="cofactor">
    <cofactor evidence="1">
        <name>pyridoxal 5'-phosphate</name>
        <dbReference type="ChEBI" id="CHEBI:597326"/>
    </cofactor>
</comment>
<keyword evidence="7" id="KW-1185">Reference proteome</keyword>
<comment type="similarity">
    <text evidence="2">Belongs to the ACC deaminase/D-cysteine desulfhydrase family.</text>
</comment>